<dbReference type="RefSeq" id="WP_115518662.1">
    <property type="nucleotide sequence ID" value="NZ_QRGO01000003.1"/>
</dbReference>
<accession>A0A371B0Q0</accession>
<feature type="transmembrane region" description="Helical" evidence="1">
    <location>
        <begin position="26"/>
        <end position="43"/>
    </location>
</feature>
<keyword evidence="1" id="KW-1133">Transmembrane helix</keyword>
<reference evidence="3" key="1">
    <citation type="submission" date="2018-08" db="EMBL/GenBank/DDBJ databases">
        <authorList>
            <person name="Kim S.-J."/>
            <person name="Jung G.-Y."/>
        </authorList>
    </citation>
    <scope>NUCLEOTIDE SEQUENCE [LARGE SCALE GENOMIC DNA]</scope>
    <source>
        <strain evidence="3">GY_H</strain>
    </source>
</reference>
<proteinExistence type="predicted"/>
<dbReference type="GO" id="GO:0005886">
    <property type="term" value="C:plasma membrane"/>
    <property type="evidence" value="ECO:0007669"/>
    <property type="project" value="TreeGrafter"/>
</dbReference>
<dbReference type="PANTHER" id="PTHR34980:SF2">
    <property type="entry name" value="INNER MEMBRANE PROTEIN YHAH-RELATED"/>
    <property type="match status" value="1"/>
</dbReference>
<keyword evidence="1" id="KW-0812">Transmembrane</keyword>
<evidence type="ECO:0000313" key="2">
    <source>
        <dbReference type="EMBL" id="RDV01146.1"/>
    </source>
</evidence>
<protein>
    <submittedName>
        <fullName evidence="2">DUF805 domain-containing protein</fullName>
    </submittedName>
</protein>
<dbReference type="AlphaFoldDB" id="A0A371B0Q0"/>
<name>A0A371B0Q0_9BRAD</name>
<evidence type="ECO:0000313" key="3">
    <source>
        <dbReference type="Proteomes" id="UP000263993"/>
    </source>
</evidence>
<feature type="transmembrane region" description="Helical" evidence="1">
    <location>
        <begin position="84"/>
        <end position="104"/>
    </location>
</feature>
<dbReference type="InterPro" id="IPR008523">
    <property type="entry name" value="DUF805"/>
</dbReference>
<evidence type="ECO:0000256" key="1">
    <source>
        <dbReference type="SAM" id="Phobius"/>
    </source>
</evidence>
<comment type="caution">
    <text evidence="2">The sequence shown here is derived from an EMBL/GenBank/DDBJ whole genome shotgun (WGS) entry which is preliminary data.</text>
</comment>
<keyword evidence="1" id="KW-0472">Membrane</keyword>
<organism evidence="2 3">
    <name type="scientific">Undibacter mobilis</name>
    <dbReference type="NCBI Taxonomy" id="2292256"/>
    <lineage>
        <taxon>Bacteria</taxon>
        <taxon>Pseudomonadati</taxon>
        <taxon>Pseudomonadota</taxon>
        <taxon>Alphaproteobacteria</taxon>
        <taxon>Hyphomicrobiales</taxon>
        <taxon>Nitrobacteraceae</taxon>
        <taxon>Undibacter</taxon>
    </lineage>
</organism>
<gene>
    <name evidence="2" type="ORF">DXH78_18090</name>
</gene>
<dbReference type="EMBL" id="QRGO01000003">
    <property type="protein sequence ID" value="RDV01146.1"/>
    <property type="molecule type" value="Genomic_DNA"/>
</dbReference>
<keyword evidence="3" id="KW-1185">Reference proteome</keyword>
<dbReference type="Proteomes" id="UP000263993">
    <property type="component" value="Unassembled WGS sequence"/>
</dbReference>
<sequence>MDFVQAISHCFHNYVSGRGRAARSEYWYFALFVALMNVIAVIMDTAMFPLMETGPFSLIVSLGLLLPSWAVAIRRLHDLDRTGWWVLIAFTIIGLLLLLVWFCLRGTQGPNRFGPDPLATSGA</sequence>
<dbReference type="PANTHER" id="PTHR34980">
    <property type="entry name" value="INNER MEMBRANE PROTEIN-RELATED-RELATED"/>
    <property type="match status" value="1"/>
</dbReference>
<dbReference type="OrthoDB" id="9812349at2"/>
<dbReference type="Pfam" id="PF05656">
    <property type="entry name" value="DUF805"/>
    <property type="match status" value="1"/>
</dbReference>